<dbReference type="InterPro" id="IPR019080">
    <property type="entry name" value="YqaJ_viral_recombinase"/>
</dbReference>
<dbReference type="Pfam" id="PF09588">
    <property type="entry name" value="YqaJ"/>
    <property type="match status" value="1"/>
</dbReference>
<dbReference type="AlphaFoldDB" id="A0A8B8GD14"/>
<name>A0A8B8GD14_9HEMI</name>
<keyword evidence="2" id="KW-1185">Reference proteome</keyword>
<gene>
    <name evidence="3" type="primary">LOC112690658</name>
</gene>
<reference evidence="3" key="1">
    <citation type="submission" date="2025-08" db="UniProtKB">
        <authorList>
            <consortium name="RefSeq"/>
        </authorList>
    </citation>
    <scope>IDENTIFICATION</scope>
    <source>
        <tissue evidence="3">Whole body</tissue>
    </source>
</reference>
<evidence type="ECO:0000313" key="2">
    <source>
        <dbReference type="Proteomes" id="UP000694846"/>
    </source>
</evidence>
<dbReference type="OrthoDB" id="6595168at2759"/>
<dbReference type="Proteomes" id="UP000694846">
    <property type="component" value="Unplaced"/>
</dbReference>
<feature type="non-terminal residue" evidence="3">
    <location>
        <position position="130"/>
    </location>
</feature>
<organism evidence="2 3">
    <name type="scientific">Sipha flava</name>
    <name type="common">yellow sugarcane aphid</name>
    <dbReference type="NCBI Taxonomy" id="143950"/>
    <lineage>
        <taxon>Eukaryota</taxon>
        <taxon>Metazoa</taxon>
        <taxon>Ecdysozoa</taxon>
        <taxon>Arthropoda</taxon>
        <taxon>Hexapoda</taxon>
        <taxon>Insecta</taxon>
        <taxon>Pterygota</taxon>
        <taxon>Neoptera</taxon>
        <taxon>Paraneoptera</taxon>
        <taxon>Hemiptera</taxon>
        <taxon>Sternorrhyncha</taxon>
        <taxon>Aphidomorpha</taxon>
        <taxon>Aphidoidea</taxon>
        <taxon>Aphididae</taxon>
        <taxon>Sipha</taxon>
    </lineage>
</organism>
<dbReference type="GeneID" id="112690658"/>
<accession>A0A8B8GD14</accession>
<sequence>MTPKKQRAQSNNQTCFKERRIRLITSRFGRIFKMRCTTSCKNLVYDLLYACEAQAKSLQYGRDMEAIARTEIEKNINKKIKTCGLLINPIIPYLAASPDGLIEDNTIVEIKCPFSAKNTLNAIDAVTNKL</sequence>
<dbReference type="InterPro" id="IPR011604">
    <property type="entry name" value="PDDEXK-like_dom_sf"/>
</dbReference>
<dbReference type="GO" id="GO:0006281">
    <property type="term" value="P:DNA repair"/>
    <property type="evidence" value="ECO:0007669"/>
    <property type="project" value="UniProtKB-ARBA"/>
</dbReference>
<dbReference type="CDD" id="cd22343">
    <property type="entry name" value="PDDEXK_lambda_exonuclease-like"/>
    <property type="match status" value="1"/>
</dbReference>
<dbReference type="InterPro" id="IPR051703">
    <property type="entry name" value="NF-kappa-B_Signaling_Reg"/>
</dbReference>
<protein>
    <submittedName>
        <fullName evidence="3">Uncharacterized protein LOC112690658</fullName>
    </submittedName>
</protein>
<dbReference type="RefSeq" id="XP_025420491.1">
    <property type="nucleotide sequence ID" value="XM_025564706.1"/>
</dbReference>
<dbReference type="PANTHER" id="PTHR46609">
    <property type="entry name" value="EXONUCLEASE, PHAGE-TYPE/RECB, C-TERMINAL DOMAIN-CONTAINING PROTEIN"/>
    <property type="match status" value="1"/>
</dbReference>
<proteinExistence type="predicted"/>
<dbReference type="PANTHER" id="PTHR46609:SF8">
    <property type="entry name" value="YQAJ VIRAL RECOMBINASE DOMAIN-CONTAINING PROTEIN"/>
    <property type="match status" value="1"/>
</dbReference>
<dbReference type="InterPro" id="IPR011335">
    <property type="entry name" value="Restrct_endonuc-II-like"/>
</dbReference>
<dbReference type="SUPFAM" id="SSF52980">
    <property type="entry name" value="Restriction endonuclease-like"/>
    <property type="match status" value="1"/>
</dbReference>
<dbReference type="Gene3D" id="3.90.320.10">
    <property type="match status" value="1"/>
</dbReference>
<feature type="domain" description="YqaJ viral recombinase" evidence="1">
    <location>
        <begin position="52"/>
        <end position="118"/>
    </location>
</feature>
<evidence type="ECO:0000313" key="3">
    <source>
        <dbReference type="RefSeq" id="XP_025420491.1"/>
    </source>
</evidence>
<evidence type="ECO:0000259" key="1">
    <source>
        <dbReference type="Pfam" id="PF09588"/>
    </source>
</evidence>